<dbReference type="SUPFAM" id="SSF54211">
    <property type="entry name" value="Ribosomal protein S5 domain 2-like"/>
    <property type="match status" value="1"/>
</dbReference>
<dbReference type="AlphaFoldDB" id="A0A0M9FS78"/>
<evidence type="ECO:0000256" key="4">
    <source>
        <dbReference type="ARBA" id="ARBA00022835"/>
    </source>
</evidence>
<evidence type="ECO:0000256" key="3">
    <source>
        <dbReference type="ARBA" id="ARBA00022552"/>
    </source>
</evidence>
<dbReference type="Proteomes" id="UP000037923">
    <property type="component" value="Unassembled WGS sequence"/>
</dbReference>
<evidence type="ECO:0000256" key="6">
    <source>
        <dbReference type="SAM" id="MobiDB-lite"/>
    </source>
</evidence>
<dbReference type="Pfam" id="PF01138">
    <property type="entry name" value="RNase_PH"/>
    <property type="match status" value="1"/>
</dbReference>
<dbReference type="PANTHER" id="PTHR11953">
    <property type="entry name" value="EXOSOME COMPLEX COMPONENT"/>
    <property type="match status" value="1"/>
</dbReference>
<dbReference type="InterPro" id="IPR020568">
    <property type="entry name" value="Ribosomal_Su5_D2-typ_SF"/>
</dbReference>
<dbReference type="InterPro" id="IPR001247">
    <property type="entry name" value="ExoRNase_PH_dom1"/>
</dbReference>
<feature type="domain" description="Exoribonuclease phosphorolytic" evidence="7">
    <location>
        <begin position="48"/>
        <end position="179"/>
    </location>
</feature>
<dbReference type="GeneID" id="26909193"/>
<dbReference type="GO" id="GO:0000176">
    <property type="term" value="C:nuclear exosome (RNase complex)"/>
    <property type="evidence" value="ECO:0007669"/>
    <property type="project" value="TreeGrafter"/>
</dbReference>
<evidence type="ECO:0000313" key="8">
    <source>
        <dbReference type="EMBL" id="KPA74917.1"/>
    </source>
</evidence>
<dbReference type="VEuPathDB" id="TriTrypDB:LpyrH10_27_0650"/>
<dbReference type="GO" id="GO:0000177">
    <property type="term" value="C:cytoplasmic exosome (RNase complex)"/>
    <property type="evidence" value="ECO:0007669"/>
    <property type="project" value="TreeGrafter"/>
</dbReference>
<name>A0A0M9FS78_LEPPY</name>
<dbReference type="GO" id="GO:0005730">
    <property type="term" value="C:nucleolus"/>
    <property type="evidence" value="ECO:0007669"/>
    <property type="project" value="TreeGrafter"/>
</dbReference>
<keyword evidence="5" id="KW-0539">Nucleus</keyword>
<dbReference type="OrthoDB" id="27298at2759"/>
<dbReference type="GO" id="GO:0071051">
    <property type="term" value="P:poly(A)-dependent snoRNA 3'-end processing"/>
    <property type="evidence" value="ECO:0007669"/>
    <property type="project" value="TreeGrafter"/>
</dbReference>
<feature type="compositionally biased region" description="Low complexity" evidence="6">
    <location>
        <begin position="271"/>
        <end position="281"/>
    </location>
</feature>
<gene>
    <name evidence="8" type="ORF">ABB37_08910</name>
</gene>
<accession>A0A0M9FS78</accession>
<evidence type="ECO:0000256" key="2">
    <source>
        <dbReference type="ARBA" id="ARBA00006678"/>
    </source>
</evidence>
<dbReference type="PANTHER" id="PTHR11953:SF1">
    <property type="entry name" value="EXOSOME COMPLEX COMPONENT RRP46"/>
    <property type="match status" value="1"/>
</dbReference>
<dbReference type="GO" id="GO:0003723">
    <property type="term" value="F:RNA binding"/>
    <property type="evidence" value="ECO:0007669"/>
    <property type="project" value="TreeGrafter"/>
</dbReference>
<comment type="subcellular location">
    <subcellularLocation>
        <location evidence="1">Nucleus</location>
    </subcellularLocation>
</comment>
<dbReference type="RefSeq" id="XP_015653356.1">
    <property type="nucleotide sequence ID" value="XM_015808071.1"/>
</dbReference>
<organism evidence="8 9">
    <name type="scientific">Leptomonas pyrrhocoris</name>
    <name type="common">Firebug parasite</name>
    <dbReference type="NCBI Taxonomy" id="157538"/>
    <lineage>
        <taxon>Eukaryota</taxon>
        <taxon>Discoba</taxon>
        <taxon>Euglenozoa</taxon>
        <taxon>Kinetoplastea</taxon>
        <taxon>Metakinetoplastina</taxon>
        <taxon>Trypanosomatida</taxon>
        <taxon>Trypanosomatidae</taxon>
        <taxon>Leishmaniinae</taxon>
        <taxon>Leptomonas</taxon>
    </lineage>
</organism>
<evidence type="ECO:0000313" key="9">
    <source>
        <dbReference type="Proteomes" id="UP000037923"/>
    </source>
</evidence>
<proteinExistence type="inferred from homology"/>
<keyword evidence="4" id="KW-0271">Exosome</keyword>
<dbReference type="InterPro" id="IPR027408">
    <property type="entry name" value="PNPase/RNase_PH_dom_sf"/>
</dbReference>
<dbReference type="GO" id="GO:0034475">
    <property type="term" value="P:U4 snRNA 3'-end processing"/>
    <property type="evidence" value="ECO:0007669"/>
    <property type="project" value="TreeGrafter"/>
</dbReference>
<dbReference type="EMBL" id="LGTL01000027">
    <property type="protein sequence ID" value="KPA74917.1"/>
    <property type="molecule type" value="Genomic_DNA"/>
</dbReference>
<dbReference type="GO" id="GO:0016075">
    <property type="term" value="P:rRNA catabolic process"/>
    <property type="evidence" value="ECO:0007669"/>
    <property type="project" value="TreeGrafter"/>
</dbReference>
<sequence length="375" mass="38688">MSATLAGAPPFPSSSTCIGANPVHSSTSVVYARRDGRTALEMRGKEMKLSEMVAFDGSSWYAQGQTAVTVSLHGPTLAKSEVYDTCLVRVRVQHARGRTPAAGGAERAVFEEVKLELLTRRDAMELASLLESTIDAVFMRERFPRCVLVVDVVVMQDDGSLPAVALNATMCALLDAGLPCRTTMAAVSVVALSRAQHSSRHDGKGGGAAPASPSWLSSSTVGAGGTSGATAGADVAGSAVEFLLDPTRVEETLSSGDDNTAVVRVEKDDISGSSSSASAPAVGGGSRLSLPGKDAAQALQEQYSCVSTGVFVFSNPACGGGLLGQLVRRRCDGDGRDGGSAGAIVSLEAYGQMMALAERAAAVLFEFFRQCNVAE</sequence>
<dbReference type="Gene3D" id="3.30.230.70">
    <property type="entry name" value="GHMP Kinase, N-terminal domain"/>
    <property type="match status" value="1"/>
</dbReference>
<reference evidence="8 9" key="1">
    <citation type="submission" date="2015-07" db="EMBL/GenBank/DDBJ databases">
        <title>High-quality genome of monoxenous trypanosomatid Leptomonas pyrrhocoris.</title>
        <authorList>
            <person name="Flegontov P."/>
            <person name="Butenko A."/>
            <person name="Firsov S."/>
            <person name="Vlcek C."/>
            <person name="Logacheva M.D."/>
            <person name="Field M."/>
            <person name="Filatov D."/>
            <person name="Flegontova O."/>
            <person name="Gerasimov E."/>
            <person name="Jackson A.P."/>
            <person name="Kelly S."/>
            <person name="Opperdoes F."/>
            <person name="O'Reilly A."/>
            <person name="Votypka J."/>
            <person name="Yurchenko V."/>
            <person name="Lukes J."/>
        </authorList>
    </citation>
    <scope>NUCLEOTIDE SEQUENCE [LARGE SCALE GENOMIC DNA]</scope>
    <source>
        <strain evidence="8">H10</strain>
    </source>
</reference>
<feature type="compositionally biased region" description="Low complexity" evidence="6">
    <location>
        <begin position="209"/>
        <end position="220"/>
    </location>
</feature>
<keyword evidence="3" id="KW-0698">rRNA processing</keyword>
<keyword evidence="9" id="KW-1185">Reference proteome</keyword>
<comment type="similarity">
    <text evidence="2">Belongs to the RNase PH family.</text>
</comment>
<evidence type="ECO:0000256" key="5">
    <source>
        <dbReference type="ARBA" id="ARBA00023242"/>
    </source>
</evidence>
<evidence type="ECO:0000259" key="7">
    <source>
        <dbReference type="Pfam" id="PF01138"/>
    </source>
</evidence>
<dbReference type="InterPro" id="IPR050080">
    <property type="entry name" value="RNase_PH"/>
</dbReference>
<dbReference type="GO" id="GO:0071028">
    <property type="term" value="P:nuclear mRNA surveillance"/>
    <property type="evidence" value="ECO:0007669"/>
    <property type="project" value="TreeGrafter"/>
</dbReference>
<comment type="caution">
    <text evidence="8">The sequence shown here is derived from an EMBL/GenBank/DDBJ whole genome shotgun (WGS) entry which is preliminary data.</text>
</comment>
<dbReference type="GO" id="GO:0006364">
    <property type="term" value="P:rRNA processing"/>
    <property type="evidence" value="ECO:0007669"/>
    <property type="project" value="UniProtKB-KW"/>
</dbReference>
<feature type="region of interest" description="Disordered" evidence="6">
    <location>
        <begin position="198"/>
        <end position="220"/>
    </location>
</feature>
<protein>
    <submittedName>
        <fullName evidence="8">Putative ribosomal RNA processing protein</fullName>
    </submittedName>
</protein>
<feature type="region of interest" description="Disordered" evidence="6">
    <location>
        <begin position="268"/>
        <end position="287"/>
    </location>
</feature>
<evidence type="ECO:0000256" key="1">
    <source>
        <dbReference type="ARBA" id="ARBA00004123"/>
    </source>
</evidence>